<protein>
    <submittedName>
        <fullName evidence="3">Uncharacterized protein</fullName>
    </submittedName>
</protein>
<accession>A0A816FR49</accession>
<evidence type="ECO:0000256" key="1">
    <source>
        <dbReference type="SAM" id="Coils"/>
    </source>
</evidence>
<keyword evidence="4" id="KW-1185">Reference proteome</keyword>
<dbReference type="Proteomes" id="UP000663828">
    <property type="component" value="Unassembled WGS sequence"/>
</dbReference>
<proteinExistence type="predicted"/>
<evidence type="ECO:0000313" key="4">
    <source>
        <dbReference type="Proteomes" id="UP000663828"/>
    </source>
</evidence>
<reference evidence="3" key="1">
    <citation type="submission" date="2021-02" db="EMBL/GenBank/DDBJ databases">
        <authorList>
            <person name="Nowell W R."/>
        </authorList>
    </citation>
    <scope>NUCLEOTIDE SEQUENCE</scope>
</reference>
<gene>
    <name evidence="3" type="ORF">XAT740_LOCUS57514</name>
</gene>
<dbReference type="AlphaFoldDB" id="A0A816FR49"/>
<keyword evidence="1" id="KW-0175">Coiled coil</keyword>
<feature type="region of interest" description="Disordered" evidence="2">
    <location>
        <begin position="187"/>
        <end position="215"/>
    </location>
</feature>
<sequence length="215" mass="25093">MSILLKWKNKLQDPSLYETKIREFDERVSHLKDENVELHKRIDQLEALCTTSVDTQQTRSLQEHIRQLEQENGRLFVENQCQRQEYESFLDQLTTMVLRTAIMHENIRKECASIYHVIERLSTLTADAIEDDQRNRIEHRIKHIRSLSWENFNPPSCELISNCQYLSPPNITAEFIRHLYQNRSSLSPSSSSSSSCSSTTTHCSFSTSGSWTLDL</sequence>
<comment type="caution">
    <text evidence="3">The sequence shown here is derived from an EMBL/GenBank/DDBJ whole genome shotgun (WGS) entry which is preliminary data.</text>
</comment>
<organism evidence="3 4">
    <name type="scientific">Adineta ricciae</name>
    <name type="common">Rotifer</name>
    <dbReference type="NCBI Taxonomy" id="249248"/>
    <lineage>
        <taxon>Eukaryota</taxon>
        <taxon>Metazoa</taxon>
        <taxon>Spiralia</taxon>
        <taxon>Gnathifera</taxon>
        <taxon>Rotifera</taxon>
        <taxon>Eurotatoria</taxon>
        <taxon>Bdelloidea</taxon>
        <taxon>Adinetida</taxon>
        <taxon>Adinetidae</taxon>
        <taxon>Adineta</taxon>
    </lineage>
</organism>
<dbReference type="EMBL" id="CAJNOR010011918">
    <property type="protein sequence ID" value="CAF1664521.1"/>
    <property type="molecule type" value="Genomic_DNA"/>
</dbReference>
<feature type="non-terminal residue" evidence="3">
    <location>
        <position position="1"/>
    </location>
</feature>
<feature type="coiled-coil region" evidence="1">
    <location>
        <begin position="21"/>
        <end position="85"/>
    </location>
</feature>
<evidence type="ECO:0000256" key="2">
    <source>
        <dbReference type="SAM" id="MobiDB-lite"/>
    </source>
</evidence>
<name>A0A816FR49_ADIRI</name>
<evidence type="ECO:0000313" key="3">
    <source>
        <dbReference type="EMBL" id="CAF1664521.1"/>
    </source>
</evidence>